<sequence>MNSQILPRFSLLSIPTLFLFLQFPFSLANPDPDEVFYSSCGATFNCGSIAGVGYPFRGYQEPEFCGYPGLVLTCGNNNITTLVINDIIFRVLDINPSAQTMNIAREDVMEATCPQELVNTTLDNSLFEYSSSYINLTFLYGCPAPITLIPGIDQIGTCNVSGYSGVYLMPGTIGWVGCDVSVTVPVSNLAGSINSTDLGEAVETGFGVKWKVDTSVCSGCTGSGGHCGYSNFSKQTTCYCPNPPYVSGTCLTTVGARAGAPSPSPSKITPGTNGKALTSIIQINLGDNVDYQVGQLKATKAIDSPGICDLSIKQQLLHWKRQRGVRPCFIRSKTEEG</sequence>
<accession>A0ACB7XYG7</accession>
<reference evidence="1 2" key="1">
    <citation type="journal article" date="2021" name="Hortic Res">
        <title>High-quality reference genome and annotation aids understanding of berry development for evergreen blueberry (Vaccinium darrowii).</title>
        <authorList>
            <person name="Yu J."/>
            <person name="Hulse-Kemp A.M."/>
            <person name="Babiker E."/>
            <person name="Staton M."/>
        </authorList>
    </citation>
    <scope>NUCLEOTIDE SEQUENCE [LARGE SCALE GENOMIC DNA]</scope>
    <source>
        <strain evidence="2">cv. NJ 8807/NJ 8810</strain>
        <tissue evidence="1">Young leaf</tissue>
    </source>
</reference>
<evidence type="ECO:0000313" key="1">
    <source>
        <dbReference type="EMBL" id="KAH7846308.1"/>
    </source>
</evidence>
<evidence type="ECO:0000313" key="2">
    <source>
        <dbReference type="Proteomes" id="UP000828048"/>
    </source>
</evidence>
<dbReference type="Proteomes" id="UP000828048">
    <property type="component" value="Chromosome 5"/>
</dbReference>
<protein>
    <submittedName>
        <fullName evidence="1">Uncharacterized protein</fullName>
    </submittedName>
</protein>
<dbReference type="EMBL" id="CM037155">
    <property type="protein sequence ID" value="KAH7846308.1"/>
    <property type="molecule type" value="Genomic_DNA"/>
</dbReference>
<keyword evidence="2" id="KW-1185">Reference proteome</keyword>
<gene>
    <name evidence="1" type="ORF">Vadar_012379</name>
</gene>
<comment type="caution">
    <text evidence="1">The sequence shown here is derived from an EMBL/GenBank/DDBJ whole genome shotgun (WGS) entry which is preliminary data.</text>
</comment>
<proteinExistence type="predicted"/>
<organism evidence="1 2">
    <name type="scientific">Vaccinium darrowii</name>
    <dbReference type="NCBI Taxonomy" id="229202"/>
    <lineage>
        <taxon>Eukaryota</taxon>
        <taxon>Viridiplantae</taxon>
        <taxon>Streptophyta</taxon>
        <taxon>Embryophyta</taxon>
        <taxon>Tracheophyta</taxon>
        <taxon>Spermatophyta</taxon>
        <taxon>Magnoliopsida</taxon>
        <taxon>eudicotyledons</taxon>
        <taxon>Gunneridae</taxon>
        <taxon>Pentapetalae</taxon>
        <taxon>asterids</taxon>
        <taxon>Ericales</taxon>
        <taxon>Ericaceae</taxon>
        <taxon>Vaccinioideae</taxon>
        <taxon>Vaccinieae</taxon>
        <taxon>Vaccinium</taxon>
    </lineage>
</organism>
<name>A0ACB7XYG7_9ERIC</name>